<dbReference type="SMART" id="SM00480">
    <property type="entry name" value="POL3Bc"/>
    <property type="match status" value="1"/>
</dbReference>
<dbReference type="RefSeq" id="WP_241716933.1">
    <property type="nucleotide sequence ID" value="NZ_JALBUF010000034.1"/>
</dbReference>
<evidence type="ECO:0000259" key="13">
    <source>
        <dbReference type="Pfam" id="PF02768"/>
    </source>
</evidence>
<dbReference type="GO" id="GO:0009360">
    <property type="term" value="C:DNA polymerase III complex"/>
    <property type="evidence" value="ECO:0007669"/>
    <property type="project" value="InterPro"/>
</dbReference>
<accession>A0A9X1VF63</accession>
<dbReference type="SUPFAM" id="SSF55979">
    <property type="entry name" value="DNA clamp"/>
    <property type="match status" value="3"/>
</dbReference>
<evidence type="ECO:0000256" key="3">
    <source>
        <dbReference type="ARBA" id="ARBA00021035"/>
    </source>
</evidence>
<dbReference type="InterPro" id="IPR001001">
    <property type="entry name" value="DNA_polIII_beta"/>
</dbReference>
<dbReference type="GO" id="GO:0003677">
    <property type="term" value="F:DNA binding"/>
    <property type="evidence" value="ECO:0007669"/>
    <property type="project" value="UniProtKB-UniRule"/>
</dbReference>
<keyword evidence="6 10" id="KW-0548">Nucleotidyltransferase</keyword>
<evidence type="ECO:0000256" key="9">
    <source>
        <dbReference type="ARBA" id="ARBA00023125"/>
    </source>
</evidence>
<keyword evidence="8 10" id="KW-0239">DNA-directed DNA polymerase</keyword>
<comment type="subunit">
    <text evidence="10">Forms a ring-shaped head-to-tail homodimer around DNA.</text>
</comment>
<dbReference type="PIRSF" id="PIRSF000804">
    <property type="entry name" value="DNA_pol_III_b"/>
    <property type="match status" value="1"/>
</dbReference>
<gene>
    <name evidence="14" type="primary">dnaN_2</name>
    <name evidence="14" type="ORF">MM817_03194</name>
</gene>
<keyword evidence="7 10" id="KW-0235">DNA replication</keyword>
<dbReference type="PANTHER" id="PTHR30478:SF0">
    <property type="entry name" value="BETA SLIDING CLAMP"/>
    <property type="match status" value="1"/>
</dbReference>
<evidence type="ECO:0000256" key="5">
    <source>
        <dbReference type="ARBA" id="ARBA00022679"/>
    </source>
</evidence>
<evidence type="ECO:0000256" key="2">
    <source>
        <dbReference type="ARBA" id="ARBA00010752"/>
    </source>
</evidence>
<comment type="similarity">
    <text evidence="2 10">Belongs to the beta sliding clamp family.</text>
</comment>
<dbReference type="Pfam" id="PF02767">
    <property type="entry name" value="DNA_pol3_beta_2"/>
    <property type="match status" value="1"/>
</dbReference>
<name>A0A9X1VF63_9BACL</name>
<keyword evidence="4 10" id="KW-0963">Cytoplasm</keyword>
<dbReference type="Gene3D" id="3.70.10.10">
    <property type="match status" value="1"/>
</dbReference>
<dbReference type="PANTHER" id="PTHR30478">
    <property type="entry name" value="DNA POLYMERASE III SUBUNIT BETA"/>
    <property type="match status" value="1"/>
</dbReference>
<evidence type="ECO:0000256" key="8">
    <source>
        <dbReference type="ARBA" id="ARBA00022932"/>
    </source>
</evidence>
<evidence type="ECO:0000256" key="6">
    <source>
        <dbReference type="ARBA" id="ARBA00022695"/>
    </source>
</evidence>
<evidence type="ECO:0000256" key="7">
    <source>
        <dbReference type="ARBA" id="ARBA00022705"/>
    </source>
</evidence>
<sequence length="386" mass="42542">MNIIFNKKDLLRVLDDIIRVVPTHVTSPVLRTVRIEATNDDTVNFLAVTAEVTLRHKLIDMGFGENPAAIEEPGVVVVYAKEIREIVKRLSGKQVSFRSSSEGVLIVKSERSKFELQTFDPKTFKLPSYQDAECTCSAELNAKDLKQLIKQSTYACSTSSDRPALQGVQLSLGEGLTAVSSDRFRLAFSHVDTDIETGTGSSVIPSEWLDHLAAMLPSDDDEMVHLVLIDNHVTASWNDGGTSFRIQAIDAKFPDMTKIWPTRFAAHYTVKRAVLIETLERVLIISHGTDNQIAHFEANDGQLKLRSQDPVVGKVEDSVEATIQGEAFHLGFNVRFMIEAIKSMDGDTITIKPTGPSSPIQLESDNPNQKAIVLPVRVVSASNQTA</sequence>
<dbReference type="InterPro" id="IPR022637">
    <property type="entry name" value="DNA_polIII_beta_cen"/>
</dbReference>
<dbReference type="InterPro" id="IPR046938">
    <property type="entry name" value="DNA_clamp_sf"/>
</dbReference>
<dbReference type="Pfam" id="PF00712">
    <property type="entry name" value="DNA_pol3_beta"/>
    <property type="match status" value="1"/>
</dbReference>
<dbReference type="Proteomes" id="UP001139263">
    <property type="component" value="Unassembled WGS sequence"/>
</dbReference>
<comment type="subcellular location">
    <subcellularLocation>
        <location evidence="1 10">Cytoplasm</location>
    </subcellularLocation>
</comment>
<dbReference type="GO" id="GO:0003887">
    <property type="term" value="F:DNA-directed DNA polymerase activity"/>
    <property type="evidence" value="ECO:0007669"/>
    <property type="project" value="UniProtKB-UniRule"/>
</dbReference>
<evidence type="ECO:0000313" key="15">
    <source>
        <dbReference type="Proteomes" id="UP001139263"/>
    </source>
</evidence>
<keyword evidence="15" id="KW-1185">Reference proteome</keyword>
<evidence type="ECO:0000313" key="14">
    <source>
        <dbReference type="EMBL" id="MCI0184897.1"/>
    </source>
</evidence>
<feature type="domain" description="DNA polymerase III beta sliding clamp C-terminal" evidence="13">
    <location>
        <begin position="258"/>
        <end position="377"/>
    </location>
</feature>
<feature type="domain" description="DNA polymerase III beta sliding clamp N-terminal" evidence="11">
    <location>
        <begin position="1"/>
        <end position="124"/>
    </location>
</feature>
<dbReference type="Pfam" id="PF02768">
    <property type="entry name" value="DNA_pol3_beta_3"/>
    <property type="match status" value="1"/>
</dbReference>
<dbReference type="GO" id="GO:0005737">
    <property type="term" value="C:cytoplasm"/>
    <property type="evidence" value="ECO:0007669"/>
    <property type="project" value="UniProtKB-SubCell"/>
</dbReference>
<dbReference type="Gene3D" id="3.10.150.10">
    <property type="entry name" value="DNA Polymerase III, subunit A, domain 2"/>
    <property type="match status" value="1"/>
</dbReference>
<reference evidence="14" key="1">
    <citation type="submission" date="2022-03" db="EMBL/GenBank/DDBJ databases">
        <title>Draft Genome Sequence of Firmicute Strain S0AB, a Heterotrophic Iron/Sulfur-Oxidizing Extreme Acidophile.</title>
        <authorList>
            <person name="Vergara E."/>
            <person name="Pakostova E."/>
            <person name="Johnson D.B."/>
            <person name="Holmes D.S."/>
        </authorList>
    </citation>
    <scope>NUCLEOTIDE SEQUENCE</scope>
    <source>
        <strain evidence="14">S0AB</strain>
    </source>
</reference>
<evidence type="ECO:0000256" key="1">
    <source>
        <dbReference type="ARBA" id="ARBA00004496"/>
    </source>
</evidence>
<proteinExistence type="inferred from homology"/>
<evidence type="ECO:0000259" key="11">
    <source>
        <dbReference type="Pfam" id="PF00712"/>
    </source>
</evidence>
<evidence type="ECO:0000256" key="4">
    <source>
        <dbReference type="ARBA" id="ARBA00022490"/>
    </source>
</evidence>
<dbReference type="InterPro" id="IPR022634">
    <property type="entry name" value="DNA_polIII_beta_N"/>
</dbReference>
<dbReference type="GO" id="GO:0008408">
    <property type="term" value="F:3'-5' exonuclease activity"/>
    <property type="evidence" value="ECO:0007669"/>
    <property type="project" value="InterPro"/>
</dbReference>
<organism evidence="14 15">
    <name type="scientific">Sulfoacidibacillus ferrooxidans</name>
    <dbReference type="NCBI Taxonomy" id="2005001"/>
    <lineage>
        <taxon>Bacteria</taxon>
        <taxon>Bacillati</taxon>
        <taxon>Bacillota</taxon>
        <taxon>Bacilli</taxon>
        <taxon>Bacillales</taxon>
        <taxon>Alicyclobacillaceae</taxon>
        <taxon>Sulfoacidibacillus</taxon>
    </lineage>
</organism>
<dbReference type="NCBIfam" id="TIGR00663">
    <property type="entry name" value="dnan"/>
    <property type="match status" value="1"/>
</dbReference>
<evidence type="ECO:0000256" key="10">
    <source>
        <dbReference type="PIRNR" id="PIRNR000804"/>
    </source>
</evidence>
<dbReference type="InterPro" id="IPR022635">
    <property type="entry name" value="DNA_polIII_beta_C"/>
</dbReference>
<keyword evidence="5 10" id="KW-0808">Transferase</keyword>
<comment type="function">
    <text evidence="10">Confers DNA tethering and processivity to DNA polymerases and other proteins. Acts as a clamp, forming a ring around DNA (a reaction catalyzed by the clamp-loading complex) which diffuses in an ATP-independent manner freely and bidirectionally along dsDNA. Initially characterized for its ability to contact the catalytic subunit of DNA polymerase III (Pol III), a complex, multichain enzyme responsible for most of the replicative synthesis in bacteria; Pol III exhibits 3'-5' exonuclease proofreading activity. The beta chain is required for initiation of replication as well as for processivity of DNA replication.</text>
</comment>
<protein>
    <recommendedName>
        <fullName evidence="3 10">Beta sliding clamp</fullName>
    </recommendedName>
</protein>
<feature type="domain" description="DNA polymerase III beta sliding clamp central" evidence="12">
    <location>
        <begin position="140"/>
        <end position="255"/>
    </location>
</feature>
<evidence type="ECO:0000259" key="12">
    <source>
        <dbReference type="Pfam" id="PF02767"/>
    </source>
</evidence>
<dbReference type="AlphaFoldDB" id="A0A9X1VF63"/>
<keyword evidence="9" id="KW-0238">DNA-binding</keyword>
<dbReference type="GO" id="GO:0006271">
    <property type="term" value="P:DNA strand elongation involved in DNA replication"/>
    <property type="evidence" value="ECO:0007669"/>
    <property type="project" value="TreeGrafter"/>
</dbReference>
<comment type="caution">
    <text evidence="14">The sequence shown here is derived from an EMBL/GenBank/DDBJ whole genome shotgun (WGS) entry which is preliminary data.</text>
</comment>
<dbReference type="EMBL" id="JALBUF010000034">
    <property type="protein sequence ID" value="MCI0184897.1"/>
    <property type="molecule type" value="Genomic_DNA"/>
</dbReference>